<comment type="caution">
    <text evidence="1">The sequence shown here is derived from an EMBL/GenBank/DDBJ whole genome shotgun (WGS) entry which is preliminary data.</text>
</comment>
<reference evidence="1" key="2">
    <citation type="journal article" date="2020" name="Nat. Commun.">
        <title>Large-scale genome sequencing of mycorrhizal fungi provides insights into the early evolution of symbiotic traits.</title>
        <authorList>
            <person name="Miyauchi S."/>
            <person name="Kiss E."/>
            <person name="Kuo A."/>
            <person name="Drula E."/>
            <person name="Kohler A."/>
            <person name="Sanchez-Garcia M."/>
            <person name="Morin E."/>
            <person name="Andreopoulos B."/>
            <person name="Barry K.W."/>
            <person name="Bonito G."/>
            <person name="Buee M."/>
            <person name="Carver A."/>
            <person name="Chen C."/>
            <person name="Cichocki N."/>
            <person name="Clum A."/>
            <person name="Culley D."/>
            <person name="Crous P.W."/>
            <person name="Fauchery L."/>
            <person name="Girlanda M."/>
            <person name="Hayes R.D."/>
            <person name="Keri Z."/>
            <person name="LaButti K."/>
            <person name="Lipzen A."/>
            <person name="Lombard V."/>
            <person name="Magnuson J."/>
            <person name="Maillard F."/>
            <person name="Murat C."/>
            <person name="Nolan M."/>
            <person name="Ohm R.A."/>
            <person name="Pangilinan J."/>
            <person name="Pereira M.F."/>
            <person name="Perotto S."/>
            <person name="Peter M."/>
            <person name="Pfister S."/>
            <person name="Riley R."/>
            <person name="Sitrit Y."/>
            <person name="Stielow J.B."/>
            <person name="Szollosi G."/>
            <person name="Zifcakova L."/>
            <person name="Stursova M."/>
            <person name="Spatafora J.W."/>
            <person name="Tedersoo L."/>
            <person name="Vaario L.M."/>
            <person name="Yamada A."/>
            <person name="Yan M."/>
            <person name="Wang P."/>
            <person name="Xu J."/>
            <person name="Bruns T."/>
            <person name="Baldrian P."/>
            <person name="Vilgalys R."/>
            <person name="Dunand C."/>
            <person name="Henrissat B."/>
            <person name="Grigoriev I.V."/>
            <person name="Hibbett D."/>
            <person name="Nagy L.G."/>
            <person name="Martin F.M."/>
        </authorList>
    </citation>
    <scope>NUCLEOTIDE SEQUENCE</scope>
    <source>
        <strain evidence="1">P2</strain>
    </source>
</reference>
<protein>
    <submittedName>
        <fullName evidence="1">Uncharacterized protein</fullName>
    </submittedName>
</protein>
<evidence type="ECO:0000313" key="1">
    <source>
        <dbReference type="EMBL" id="KAF9650190.1"/>
    </source>
</evidence>
<gene>
    <name evidence="1" type="ORF">BDM02DRAFT_3259867</name>
</gene>
<sequence>MNARRTNKSRKVPNVKLRPAQPSSSASSEQLNGRPRQSPNSSKNLVRHSSPDNESENTFVDMCPRPFKGIVLCVTGIQDKTALFKIALELGAEHRKDLTVDTTHLIADEHGGAKYNCALQMQIPILRSTWITECHATWKQGDDVDLRESLVSHRLPIFSELVVALSGVDDVDRENQINRLVTYNKGLFIKNIERPVKVTHLLCSGDEKTEKMKCAEKFNKKGEANIKLVWEEWFWDCIHFGGRWPEDKYLVTNPRPEPKQATPPPRSSSPPPQANSPHTTPPPSSSRPLTQSLTIDPAEEEIASVRKRVPHETLRLWENLLGPRGFEVVDGKLKRTPSKCQASPSYNQVPLSPTKPKTQLVNVSENGSVLSNFKRTNSFAIKSKEETRRQPFTRVATAATPAALLALRQEAEQPVASNSKLPAELSRKEGIFSGKRFRALGEANADNVKSVVEGEEGFWITDDLDDVDFIIVRLACGSTIHRAERKETEKPKYRTECWLEKCIFEDQICDPDEHITFRPIATPTPVPGATGMVISFSGLGESEACWTRRFLRGIGASHAPTFSKKTTHLLCPSRQGPKAEKALKWGIPIVDMAWLESLLVSTINSPMAGHDVNPLPSLCENNEGVEPTSAPKPVLQSNAENYDGTEPNPQETFPLADNSILPEFESHTSDSACSTPKEDWLLKQEPTLTGDAESSSLRLSSAAAHIEGWEPVPSSRSPSPMVRSPSKEEEREQRAHQAIAESITTLLGKRQVSKEVVVTAQNGRGVKRPRPLSRAKSLNKGKEWAAEEVEDDSFVFGTPKNGAIFHPVLIEPGAEDGNRIAMADPHKDDGTRVTYEDPRQREERQRLVSLLGGKGEVVPKPRGKRRSTRLAGF</sequence>
<dbReference type="Proteomes" id="UP000886501">
    <property type="component" value="Unassembled WGS sequence"/>
</dbReference>
<keyword evidence="2" id="KW-1185">Reference proteome</keyword>
<organism evidence="1 2">
    <name type="scientific">Thelephora ganbajun</name>
    <name type="common">Ganba fungus</name>
    <dbReference type="NCBI Taxonomy" id="370292"/>
    <lineage>
        <taxon>Eukaryota</taxon>
        <taxon>Fungi</taxon>
        <taxon>Dikarya</taxon>
        <taxon>Basidiomycota</taxon>
        <taxon>Agaricomycotina</taxon>
        <taxon>Agaricomycetes</taxon>
        <taxon>Thelephorales</taxon>
        <taxon>Thelephoraceae</taxon>
        <taxon>Thelephora</taxon>
    </lineage>
</organism>
<proteinExistence type="predicted"/>
<evidence type="ECO:0000313" key="2">
    <source>
        <dbReference type="Proteomes" id="UP000886501"/>
    </source>
</evidence>
<name>A0ACB6ZLB4_THEGA</name>
<accession>A0ACB6ZLB4</accession>
<dbReference type="EMBL" id="MU117987">
    <property type="protein sequence ID" value="KAF9650190.1"/>
    <property type="molecule type" value="Genomic_DNA"/>
</dbReference>
<reference evidence="1" key="1">
    <citation type="submission" date="2019-10" db="EMBL/GenBank/DDBJ databases">
        <authorList>
            <consortium name="DOE Joint Genome Institute"/>
            <person name="Kuo A."/>
            <person name="Miyauchi S."/>
            <person name="Kiss E."/>
            <person name="Drula E."/>
            <person name="Kohler A."/>
            <person name="Sanchez-Garcia M."/>
            <person name="Andreopoulos B."/>
            <person name="Barry K.W."/>
            <person name="Bonito G."/>
            <person name="Buee M."/>
            <person name="Carver A."/>
            <person name="Chen C."/>
            <person name="Cichocki N."/>
            <person name="Clum A."/>
            <person name="Culley D."/>
            <person name="Crous P.W."/>
            <person name="Fauchery L."/>
            <person name="Girlanda M."/>
            <person name="Hayes R."/>
            <person name="Keri Z."/>
            <person name="Labutti K."/>
            <person name="Lipzen A."/>
            <person name="Lombard V."/>
            <person name="Magnuson J."/>
            <person name="Maillard F."/>
            <person name="Morin E."/>
            <person name="Murat C."/>
            <person name="Nolan M."/>
            <person name="Ohm R."/>
            <person name="Pangilinan J."/>
            <person name="Pereira M."/>
            <person name="Perotto S."/>
            <person name="Peter M."/>
            <person name="Riley R."/>
            <person name="Sitrit Y."/>
            <person name="Stielow B."/>
            <person name="Szollosi G."/>
            <person name="Zifcakova L."/>
            <person name="Stursova M."/>
            <person name="Spatafora J.W."/>
            <person name="Tedersoo L."/>
            <person name="Vaario L.-M."/>
            <person name="Yamada A."/>
            <person name="Yan M."/>
            <person name="Wang P."/>
            <person name="Xu J."/>
            <person name="Bruns T."/>
            <person name="Baldrian P."/>
            <person name="Vilgalys R."/>
            <person name="Henrissat B."/>
            <person name="Grigoriev I.V."/>
            <person name="Hibbett D."/>
            <person name="Nagy L.G."/>
            <person name="Martin F.M."/>
        </authorList>
    </citation>
    <scope>NUCLEOTIDE SEQUENCE</scope>
    <source>
        <strain evidence="1">P2</strain>
    </source>
</reference>